<keyword evidence="3" id="KW-0964">Secreted</keyword>
<evidence type="ECO:0000259" key="12">
    <source>
        <dbReference type="SMART" id="SM01360"/>
    </source>
</evidence>
<evidence type="ECO:0000256" key="9">
    <source>
        <dbReference type="SAM" id="MobiDB-lite"/>
    </source>
</evidence>
<evidence type="ECO:0000256" key="7">
    <source>
        <dbReference type="ARBA" id="ARBA00023157"/>
    </source>
</evidence>
<dbReference type="Gene3D" id="2.60.40.10">
    <property type="entry name" value="Immunoglobulins"/>
    <property type="match status" value="2"/>
</dbReference>
<sequence>MRGCLARAMALAALVAWVGAELNDYRPAISMCQPSSSDPRKEVLCNFILVAPQYMSIGQAEQICMDFIKADFQLPPVNISILLKRTNDVTVPDVIASTHLYNQDVNGASLCADLSIPDTSETTAYLLFRADEMTYFHVADQKQVFLRRPFVKPVTFIEPDKPVYKPGQKVQFRILSLSSDLKPISEPISKVWIKNPSGTRIAQWLDVVTDGGMTSLDLDLSKEPPLGTWEIVVTTEDGVTKKKFQVLEYVLPKYDVTVAFPSKKIPRTVTRVSATVCARYTYGKAVEGEAVLSVCLRPDDKQLGYSTGGVEPPCVDARPLDLQDGCREFDVDISELPIEDREYSSGRWYNAQLTFSANVTELDTDVTLTGEESASLVVDRLNLQIRGRDYFRGSIPYVAEVVATRADGKPAAGIRIELSGNQHKHVSLTAANGIATFTVEIGKELESIYLAARTLDKIQAFQTTKRVQGWFSTSEQFLQIEAATAVMRCGEMGSVRITYTVNKPGTRQFYYKVGANNKIIDVGTTEQTLTALQYASTQAADDRKTSNLFVLLKNAQIGESRGVASFNLEFNVTHEMAPQIKLLVFHVVQGSGNDATKEIIADSREIDVEKCLRNKVSISFAEREQTPGSEATLQIRASPRSLCAVGVVDKSVTLLADSNPITPATVFAKLKEGIQSYNTYYSFEEYCTSKHGEPGPVKRPSSRPSTELTTEDYYGRRIRYTWKHTDYVDSRQAFLDLGLMVMSDMNVDARPCNSEQQTYYEYNFFDNRRGVEDFTTSAAATFTLSTSDPPATTSAITGADDDSDDNDVEPQETPSTPDIRTFFPETWLWTLEKVNDSGELLVRTEVPDTITDWVGGGFCTSEETGLGISPPLSLRAFQPFFVSYTLPYSVIRGEKVPLIVSVFNYLSECLAISLTLDESVAFDIIDGSEAEICVCGSRSSTHRFMIQPRELGDVNITVHAMTADSGSAICRAGAVMSTVTGVRDAITQPLLVEAEGVEKSYSINWFVCPDDGEPFSDVMDLMLPSENLVPDSGRARVSIIGDVMGAPLDNLDGLLKMPYGCGEQNMITFAPDIYIMEYLTTTDQLTPEIQGKAVGFMKSGYQRELTFKHTDAAYSAFGNRDKEGSMWLTAFVVRCFAQAQPFIYIDGNEIDMSVRWIIKQQRRDGCFPRLGTLHHKDMNGGVGNSKTNATLTAYVVTSLIESKVADTERAISDAFSCIEGETFDDAYTTALVAYAYARYGDMNKAQEYLDRLMKLAVRNETAQTVNWEKAEAETVDVTLPWNRQAEKKSINTEMTAYALLTLTLIESDDSTLPLSIVRWLTQQQNSRGGFSSTQDTVIALQALSQFAMKFFGSQSSSDITVSGDDVDAALSVSGTNSLVQQLVDVPSVPSVLDVTVTGTRCVIIKGNVFYNLYEEQRRVPVFSATANVTTTNCKTWQMTACGTYADKEESSNMAIISVNMVTGFSPVKSSLNKIFEKPIKNSQLKRFDIEGKTVDIYVNKFEPGEQVCVTFDLEKYLDVENVKPAVVKVYDYYEPEEVASTSYSIDECK</sequence>
<dbReference type="InterPro" id="IPR011626">
    <property type="entry name" value="Alpha-macroglobulin_TED"/>
</dbReference>
<keyword evidence="7" id="KW-1015">Disulfide bond</keyword>
<feature type="domain" description="Alpha-2-macroglobulin" evidence="12">
    <location>
        <begin position="826"/>
        <end position="916"/>
    </location>
</feature>
<dbReference type="Pfam" id="PF07703">
    <property type="entry name" value="A2M_BRD"/>
    <property type="match status" value="1"/>
</dbReference>
<evidence type="ECO:0000256" key="2">
    <source>
        <dbReference type="ARBA" id="ARBA00010952"/>
    </source>
</evidence>
<evidence type="ECO:0000259" key="13">
    <source>
        <dbReference type="SMART" id="SM01361"/>
    </source>
</evidence>
<accession>A0ABM1ERK6</accession>
<gene>
    <name evidence="15" type="primary">LOC106814947</name>
</gene>
<evidence type="ECO:0000256" key="3">
    <source>
        <dbReference type="ARBA" id="ARBA00022525"/>
    </source>
</evidence>
<feature type="chain" id="PRO_5045507743" evidence="10">
    <location>
        <begin position="21"/>
        <end position="1549"/>
    </location>
</feature>
<dbReference type="Pfam" id="PF17789">
    <property type="entry name" value="MG4"/>
    <property type="match status" value="1"/>
</dbReference>
<dbReference type="Pfam" id="PF07677">
    <property type="entry name" value="A2M_recep"/>
    <property type="match status" value="1"/>
</dbReference>
<dbReference type="Gene3D" id="2.60.40.1940">
    <property type="match status" value="1"/>
</dbReference>
<dbReference type="InterPro" id="IPR008930">
    <property type="entry name" value="Terpenoid_cyclase/PrenylTrfase"/>
</dbReference>
<feature type="compositionally biased region" description="Acidic residues" evidence="9">
    <location>
        <begin position="799"/>
        <end position="810"/>
    </location>
</feature>
<proteinExistence type="inferred from homology"/>
<comment type="subcellular location">
    <subcellularLocation>
        <location evidence="1">Secreted</location>
    </subcellularLocation>
</comment>
<dbReference type="PANTHER" id="PTHR11412:SF171">
    <property type="entry name" value="PREGNANCY ZONE PROTEIN-LIKE PROTEIN"/>
    <property type="match status" value="1"/>
</dbReference>
<evidence type="ECO:0000256" key="8">
    <source>
        <dbReference type="ARBA" id="ARBA00023180"/>
    </source>
</evidence>
<dbReference type="CDD" id="cd02897">
    <property type="entry name" value="A2M_2"/>
    <property type="match status" value="1"/>
</dbReference>
<dbReference type="SUPFAM" id="SSF48239">
    <property type="entry name" value="Terpenoid cyclases/Protein prenyltransferases"/>
    <property type="match status" value="1"/>
</dbReference>
<name>A0ABM1ERK6_PRICU</name>
<dbReference type="GeneID" id="106814947"/>
<dbReference type="Gene3D" id="6.20.50.160">
    <property type="match status" value="1"/>
</dbReference>
<keyword evidence="6" id="KW-0722">Serine protease inhibitor</keyword>
<dbReference type="InterPro" id="IPR047565">
    <property type="entry name" value="Alpha-macroglob_thiol-ester_cl"/>
</dbReference>
<dbReference type="Gene3D" id="2.60.120.1540">
    <property type="match status" value="1"/>
</dbReference>
<dbReference type="SMART" id="SM01360">
    <property type="entry name" value="A2M"/>
    <property type="match status" value="1"/>
</dbReference>
<dbReference type="SMART" id="SM01419">
    <property type="entry name" value="Thiol-ester_cl"/>
    <property type="match status" value="1"/>
</dbReference>
<dbReference type="InterPro" id="IPR019742">
    <property type="entry name" value="MacrogloblnA2_CS"/>
</dbReference>
<feature type="domain" description="Alpha-macroglobulin receptor-binding" evidence="13">
    <location>
        <begin position="1451"/>
        <end position="1543"/>
    </location>
</feature>
<dbReference type="InterPro" id="IPR013783">
    <property type="entry name" value="Ig-like_fold"/>
</dbReference>
<keyword evidence="5 10" id="KW-0732">Signal</keyword>
<dbReference type="Pfam" id="PF17791">
    <property type="entry name" value="MG3"/>
    <property type="match status" value="1"/>
</dbReference>
<dbReference type="InterPro" id="IPR011625">
    <property type="entry name" value="A2M_N_BRD"/>
</dbReference>
<dbReference type="InterPro" id="IPR009048">
    <property type="entry name" value="A-macroglobulin_rcpt-bd"/>
</dbReference>
<dbReference type="Gene3D" id="2.60.40.690">
    <property type="entry name" value="Alpha-macroglobulin, receptor-binding domain"/>
    <property type="match status" value="1"/>
</dbReference>
<dbReference type="InterPro" id="IPR040839">
    <property type="entry name" value="MG4"/>
</dbReference>
<dbReference type="InterPro" id="IPR036595">
    <property type="entry name" value="A-macroglobulin_rcpt-bd_sf"/>
</dbReference>
<evidence type="ECO:0000256" key="4">
    <source>
        <dbReference type="ARBA" id="ARBA00022690"/>
    </source>
</evidence>
<dbReference type="SUPFAM" id="SSF81296">
    <property type="entry name" value="E set domains"/>
    <property type="match status" value="1"/>
</dbReference>
<dbReference type="Pfam" id="PF00207">
    <property type="entry name" value="A2M"/>
    <property type="match status" value="1"/>
</dbReference>
<feature type="signal peptide" evidence="10">
    <location>
        <begin position="1"/>
        <end position="20"/>
    </location>
</feature>
<dbReference type="InterPro" id="IPR050473">
    <property type="entry name" value="A2M/Complement_sys"/>
</dbReference>
<keyword evidence="14" id="KW-1185">Reference proteome</keyword>
<dbReference type="Gene3D" id="2.60.40.1930">
    <property type="match status" value="2"/>
</dbReference>
<dbReference type="PROSITE" id="PS00477">
    <property type="entry name" value="ALPHA_2_MACROGLOBULIN"/>
    <property type="match status" value="1"/>
</dbReference>
<keyword evidence="8" id="KW-0325">Glycoprotein</keyword>
<dbReference type="SMART" id="SM01359">
    <property type="entry name" value="A2M_N_2"/>
    <property type="match status" value="1"/>
</dbReference>
<comment type="similarity">
    <text evidence="2">Belongs to the protease inhibitor I39 (alpha-2-macroglobulin) family.</text>
</comment>
<protein>
    <submittedName>
        <fullName evidence="15">Alpha-2-macroglobulin-like</fullName>
    </submittedName>
</protein>
<feature type="region of interest" description="Disordered" evidence="9">
    <location>
        <begin position="784"/>
        <end position="817"/>
    </location>
</feature>
<evidence type="ECO:0000256" key="5">
    <source>
        <dbReference type="ARBA" id="ARBA00022729"/>
    </source>
</evidence>
<feature type="domain" description="Alpha-2-macroglobulin bait region" evidence="11">
    <location>
        <begin position="478"/>
        <end position="655"/>
    </location>
</feature>
<evidence type="ECO:0000313" key="14">
    <source>
        <dbReference type="Proteomes" id="UP000695022"/>
    </source>
</evidence>
<dbReference type="RefSeq" id="XP_014674827.1">
    <property type="nucleotide sequence ID" value="XM_014819341.1"/>
</dbReference>
<dbReference type="InterPro" id="IPR001599">
    <property type="entry name" value="Macroglobln_a2"/>
</dbReference>
<evidence type="ECO:0000256" key="6">
    <source>
        <dbReference type="ARBA" id="ARBA00022900"/>
    </source>
</evidence>
<dbReference type="InterPro" id="IPR041813">
    <property type="entry name" value="A2M_TED"/>
</dbReference>
<dbReference type="Pfam" id="PF07678">
    <property type="entry name" value="TED_complement"/>
    <property type="match status" value="1"/>
</dbReference>
<dbReference type="SMART" id="SM01361">
    <property type="entry name" value="A2M_recep"/>
    <property type="match status" value="1"/>
</dbReference>
<evidence type="ECO:0000313" key="15">
    <source>
        <dbReference type="RefSeq" id="XP_014674827.1"/>
    </source>
</evidence>
<dbReference type="InterPro" id="IPR002890">
    <property type="entry name" value="MG2"/>
</dbReference>
<reference evidence="15" key="1">
    <citation type="submission" date="2025-08" db="UniProtKB">
        <authorList>
            <consortium name="RefSeq"/>
        </authorList>
    </citation>
    <scope>IDENTIFICATION</scope>
</reference>
<dbReference type="Gene3D" id="2.20.130.20">
    <property type="match status" value="1"/>
</dbReference>
<dbReference type="SUPFAM" id="SSF49410">
    <property type="entry name" value="Alpha-macroglobulin receptor domain"/>
    <property type="match status" value="1"/>
</dbReference>
<dbReference type="PANTHER" id="PTHR11412">
    <property type="entry name" value="MACROGLOBULIN / COMPLEMENT"/>
    <property type="match status" value="1"/>
</dbReference>
<dbReference type="Pfam" id="PF01835">
    <property type="entry name" value="MG2"/>
    <property type="match status" value="1"/>
</dbReference>
<dbReference type="InterPro" id="IPR041555">
    <property type="entry name" value="MG3"/>
</dbReference>
<evidence type="ECO:0000259" key="11">
    <source>
        <dbReference type="SMART" id="SM01359"/>
    </source>
</evidence>
<dbReference type="InterPro" id="IPR014756">
    <property type="entry name" value="Ig_E-set"/>
</dbReference>
<evidence type="ECO:0000256" key="1">
    <source>
        <dbReference type="ARBA" id="ARBA00004613"/>
    </source>
</evidence>
<dbReference type="Proteomes" id="UP000695022">
    <property type="component" value="Unplaced"/>
</dbReference>
<evidence type="ECO:0000256" key="10">
    <source>
        <dbReference type="SAM" id="SignalP"/>
    </source>
</evidence>
<dbReference type="Gene3D" id="1.50.10.20">
    <property type="match status" value="1"/>
</dbReference>
<keyword evidence="4" id="KW-0646">Protease inhibitor</keyword>
<organism evidence="14 15">
    <name type="scientific">Priapulus caudatus</name>
    <name type="common">Priapulid worm</name>
    <dbReference type="NCBI Taxonomy" id="37621"/>
    <lineage>
        <taxon>Eukaryota</taxon>
        <taxon>Metazoa</taxon>
        <taxon>Ecdysozoa</taxon>
        <taxon>Scalidophora</taxon>
        <taxon>Priapulida</taxon>
        <taxon>Priapulimorpha</taxon>
        <taxon>Priapulimorphida</taxon>
        <taxon>Priapulidae</taxon>
        <taxon>Priapulus</taxon>
    </lineage>
</organism>